<feature type="domain" description="Phosphoribosyltransferase" evidence="1">
    <location>
        <begin position="25"/>
        <end position="199"/>
    </location>
</feature>
<dbReference type="EMBL" id="FZMP01000101">
    <property type="protein sequence ID" value="SNQ60567.1"/>
    <property type="molecule type" value="Genomic_DNA"/>
</dbReference>
<proteinExistence type="predicted"/>
<name>A0A284VMZ4_9EURY</name>
<evidence type="ECO:0000313" key="3">
    <source>
        <dbReference type="Proteomes" id="UP000218615"/>
    </source>
</evidence>
<dbReference type="Proteomes" id="UP000218615">
    <property type="component" value="Unassembled WGS sequence"/>
</dbReference>
<dbReference type="RefSeq" id="WP_096204968.1">
    <property type="nucleotide sequence ID" value="NZ_FZMP01000101.1"/>
</dbReference>
<dbReference type="Gene3D" id="3.30.1310.20">
    <property type="entry name" value="PRTase-like"/>
    <property type="match status" value="1"/>
</dbReference>
<protein>
    <recommendedName>
        <fullName evidence="1">Phosphoribosyltransferase domain-containing protein</fullName>
    </recommendedName>
</protein>
<dbReference type="InterPro" id="IPR029057">
    <property type="entry name" value="PRTase-like"/>
</dbReference>
<organism evidence="2 3">
    <name type="scientific">Candidatus Methanoperedens nitratireducens</name>
    <dbReference type="NCBI Taxonomy" id="1392998"/>
    <lineage>
        <taxon>Archaea</taxon>
        <taxon>Methanobacteriati</taxon>
        <taxon>Methanobacteriota</taxon>
        <taxon>Stenosarchaea group</taxon>
        <taxon>Methanomicrobia</taxon>
        <taxon>Methanosarcinales</taxon>
        <taxon>ANME-2 cluster</taxon>
        <taxon>Candidatus Methanoperedentaceae</taxon>
        <taxon>Candidatus Methanoperedens</taxon>
    </lineage>
</organism>
<reference evidence="3" key="1">
    <citation type="submission" date="2017-06" db="EMBL/GenBank/DDBJ databases">
        <authorList>
            <person name="Cremers G."/>
        </authorList>
    </citation>
    <scope>NUCLEOTIDE SEQUENCE [LARGE SCALE GENOMIC DNA]</scope>
</reference>
<dbReference type="InterPro" id="IPR000836">
    <property type="entry name" value="PRTase_dom"/>
</dbReference>
<gene>
    <name evidence="2" type="ORF">MNV_190006</name>
</gene>
<sequence length="229" mass="25723">MAKIIEDKELRNKNYVFRDRFHAGELLAQKLKPYIEPAANPIVLAIPSGGVPVGVTIAKRLNVPLDLIIVRKIPIPDNPEAGFGSISWDGEVMINRRLVQQLQLTDAEIESAVQKVKIELNRRLEKFRGKIPFPQLKDRTVIIVDDGLASGYTMLSAVNSIRRKHSPAAIIVAIPTASTSTLELVSPQVDKIFCLNIRDTMMFAVADAYQKWYDLSEEEVLEILKGFFR</sequence>
<dbReference type="CDD" id="cd06223">
    <property type="entry name" value="PRTases_typeI"/>
    <property type="match status" value="1"/>
</dbReference>
<dbReference type="Gene3D" id="3.40.50.2020">
    <property type="match status" value="1"/>
</dbReference>
<dbReference type="Pfam" id="PF00156">
    <property type="entry name" value="Pribosyltran"/>
    <property type="match status" value="1"/>
</dbReference>
<dbReference type="OrthoDB" id="56536at2157"/>
<accession>A0A284VMZ4</accession>
<evidence type="ECO:0000259" key="1">
    <source>
        <dbReference type="Pfam" id="PF00156"/>
    </source>
</evidence>
<dbReference type="SUPFAM" id="SSF53271">
    <property type="entry name" value="PRTase-like"/>
    <property type="match status" value="1"/>
</dbReference>
<keyword evidence="3" id="KW-1185">Reference proteome</keyword>
<dbReference type="AlphaFoldDB" id="A0A284VMZ4"/>
<evidence type="ECO:0000313" key="2">
    <source>
        <dbReference type="EMBL" id="SNQ60567.1"/>
    </source>
</evidence>